<protein>
    <recommendedName>
        <fullName evidence="5">F-box domain-containing protein</fullName>
    </recommendedName>
</protein>
<keyword evidence="4" id="KW-1185">Reference proteome</keyword>
<accession>W3VRQ5</accession>
<gene>
    <name evidence="3" type="ORF">PaG_01152</name>
</gene>
<dbReference type="SUPFAM" id="SSF81383">
    <property type="entry name" value="F-box domain"/>
    <property type="match status" value="1"/>
</dbReference>
<name>W3VRQ5_MOEAP</name>
<dbReference type="PANTHER" id="PTHR45982">
    <property type="entry name" value="REGULATOR OF CHROMOSOME CONDENSATION"/>
    <property type="match status" value="1"/>
</dbReference>
<dbReference type="PANTHER" id="PTHR45982:SF3">
    <property type="entry name" value="F-BOX PROTEIN POF9"/>
    <property type="match status" value="1"/>
</dbReference>
<sequence length="733" mass="80825">MKAIDFANTRPRQKCTVRSSPQQQAEAQCKAQPYKVGSPPPPSNARAHHHNPATRSSPPHNQHHCQPPPDHLKDAVPAHKAQPARSPLEARSDFHQLPVPVLPKRAPDRLQDARSQEPRISHWTRAQRYDSANWIRAAMNPLELPLPVVVDNLLPLLSNADLAALRSVSKHAKALVEDEVLWKRKVLADFTFPQHATARMGGWLNLYRGLSNPHVYVWGQLSQGRLGLDLDQLDGDVARDANSIHGGIPYPVRLTAIGSASTQRTLADDAGAVVEIVAGGWAFHARTSTGRVWHWGTMDGETFAGPRASMRDPGSKVATPQLMHGLPNVQSLAGGRCHAVALSTDHELLEWRAWGSVWKLEDLPASITNPSPAAHAIEGGQAPKSNIKQLEAGWSFSAVLTHTGEVWLWYSDWTADEFQRKYYDGHERESMLHADPPGYGDQKVFPLRVEPVCLPRIPGEGDAQHIVQIAAGEDFIVALSASGTLHRIDLHLPPPTGNEWQTIRQAYALRRDDDDLGVVVHRLRMKRFLETHARWQALAAFERPESHPDFDPTWLARGVAGRITHISAHFRRFVVIVPVIHNDREVEDTLVLLGTPDSVQPEMVPELQARGVIKVVMGDYHYGALTQQGEILTWGAFSKGALGNWPAPWHLGSGTPDRTEVAEGDRGWLGNLVPMPRMLRGSRAPRQAARAGQDDVHDPTPIAIHPRGGAMPFAFDLAFAGWHSSALAMPAPP</sequence>
<dbReference type="InterPro" id="IPR051553">
    <property type="entry name" value="Ran_GTPase-activating"/>
</dbReference>
<dbReference type="AlphaFoldDB" id="W3VRQ5"/>
<proteinExistence type="predicted"/>
<dbReference type="HOGENOM" id="CLU_017519_1_0_1"/>
<evidence type="ECO:0000313" key="4">
    <source>
        <dbReference type="Proteomes" id="UP000019462"/>
    </source>
</evidence>
<feature type="repeat" description="RCC1" evidence="1">
    <location>
        <begin position="290"/>
        <end position="345"/>
    </location>
</feature>
<dbReference type="GO" id="GO:0005737">
    <property type="term" value="C:cytoplasm"/>
    <property type="evidence" value="ECO:0007669"/>
    <property type="project" value="TreeGrafter"/>
</dbReference>
<reference evidence="3 4" key="1">
    <citation type="journal article" date="2014" name="Genome Announc.">
        <title>Genome sequence of the basidiomycetous fungus Pseudozyma aphidis DSM70725, an efficient producer of biosurfactant mannosylerythritol lipids.</title>
        <authorList>
            <person name="Lorenz S."/>
            <person name="Guenther M."/>
            <person name="Grumaz C."/>
            <person name="Rupp S."/>
            <person name="Zibek S."/>
            <person name="Sohn K."/>
        </authorList>
    </citation>
    <scope>NUCLEOTIDE SEQUENCE [LARGE SCALE GENOMIC DNA]</scope>
    <source>
        <strain evidence="4">ATCC 32657 / CBS 517.83 / DSM 70725 / JCM 10318 / NBRC 10182 / NRRL Y-7954 / St-0401</strain>
    </source>
</reference>
<evidence type="ECO:0008006" key="5">
    <source>
        <dbReference type="Google" id="ProtNLM"/>
    </source>
</evidence>
<feature type="region of interest" description="Disordered" evidence="2">
    <location>
        <begin position="1"/>
        <end position="97"/>
    </location>
</feature>
<evidence type="ECO:0000313" key="3">
    <source>
        <dbReference type="EMBL" id="ETS64308.1"/>
    </source>
</evidence>
<dbReference type="SUPFAM" id="SSF50985">
    <property type="entry name" value="RCC1/BLIP-II"/>
    <property type="match status" value="1"/>
</dbReference>
<dbReference type="OrthoDB" id="61110at2759"/>
<comment type="caution">
    <text evidence="3">The sequence shown here is derived from an EMBL/GenBank/DDBJ whole genome shotgun (WGS) entry which is preliminary data.</text>
</comment>
<dbReference type="InterPro" id="IPR009091">
    <property type="entry name" value="RCC1/BLIP-II"/>
</dbReference>
<feature type="compositionally biased region" description="Polar residues" evidence="2">
    <location>
        <begin position="16"/>
        <end position="26"/>
    </location>
</feature>
<dbReference type="GO" id="GO:0005085">
    <property type="term" value="F:guanyl-nucleotide exchange factor activity"/>
    <property type="evidence" value="ECO:0007669"/>
    <property type="project" value="TreeGrafter"/>
</dbReference>
<evidence type="ECO:0000256" key="1">
    <source>
        <dbReference type="PROSITE-ProRule" id="PRU00235"/>
    </source>
</evidence>
<dbReference type="InterPro" id="IPR000408">
    <property type="entry name" value="Reg_chr_condens"/>
</dbReference>
<dbReference type="PROSITE" id="PS50012">
    <property type="entry name" value="RCC1_3"/>
    <property type="match status" value="1"/>
</dbReference>
<evidence type="ECO:0000256" key="2">
    <source>
        <dbReference type="SAM" id="MobiDB-lite"/>
    </source>
</evidence>
<dbReference type="Gene3D" id="2.130.10.30">
    <property type="entry name" value="Regulator of chromosome condensation 1/beta-lactamase-inhibitor protein II"/>
    <property type="match status" value="2"/>
</dbReference>
<dbReference type="EMBL" id="AWNI01000006">
    <property type="protein sequence ID" value="ETS64308.1"/>
    <property type="molecule type" value="Genomic_DNA"/>
</dbReference>
<feature type="region of interest" description="Disordered" evidence="2">
    <location>
        <begin position="682"/>
        <end position="703"/>
    </location>
</feature>
<organism evidence="3 4">
    <name type="scientific">Moesziomyces aphidis</name>
    <name type="common">Pseudozyma aphidis</name>
    <dbReference type="NCBI Taxonomy" id="84754"/>
    <lineage>
        <taxon>Eukaryota</taxon>
        <taxon>Fungi</taxon>
        <taxon>Dikarya</taxon>
        <taxon>Basidiomycota</taxon>
        <taxon>Ustilaginomycotina</taxon>
        <taxon>Ustilaginomycetes</taxon>
        <taxon>Ustilaginales</taxon>
        <taxon>Ustilaginaceae</taxon>
        <taxon>Moesziomyces</taxon>
    </lineage>
</organism>
<dbReference type="InterPro" id="IPR036047">
    <property type="entry name" value="F-box-like_dom_sf"/>
</dbReference>
<dbReference type="Proteomes" id="UP000019462">
    <property type="component" value="Unassembled WGS sequence"/>
</dbReference>